<dbReference type="RefSeq" id="WP_004423530.1">
    <property type="nucleotide sequence ID" value="NZ_AORI01000004.1"/>
</dbReference>
<evidence type="ECO:0000313" key="11">
    <source>
        <dbReference type="Proteomes" id="UP000013131"/>
    </source>
</evidence>
<reference evidence="10 11" key="1">
    <citation type="journal article" date="2013" name="Genome Announc.">
        <title>Draft Genome Sequences of Mycoplasma auris and Mycoplasma yeatsii, Two Species of the Ear Canal of Caprinae.</title>
        <authorList>
            <person name="Dordet-Frisoni E."/>
            <person name="Baranowski E."/>
            <person name="Barre A."/>
            <person name="Blanchard A."/>
            <person name="Breton M."/>
            <person name="Couture C."/>
            <person name="Dupuy V."/>
            <person name="Gaurivaud P."/>
            <person name="Jacob D."/>
            <person name="Lemaitre C."/>
            <person name="Manso-Silvan L."/>
            <person name="Nikolski M."/>
            <person name="Nouvel L.X."/>
            <person name="Poumarat F."/>
            <person name="Sirand-Pugnet P."/>
            <person name="Thebault P."/>
            <person name="Theil S."/>
            <person name="Thiaucourt F."/>
            <person name="Citti C."/>
            <person name="Tardy F."/>
        </authorList>
    </citation>
    <scope>NUCLEOTIDE SEQUENCE [LARGE SCALE GENOMIC DNA]</scope>
    <source>
        <strain evidence="10 11">15026</strain>
    </source>
</reference>
<dbReference type="AlphaFoldDB" id="N9TSS7"/>
<accession>N9TSS7</accession>
<name>N9TSS7_9BACT</name>
<organism evidence="10 11">
    <name type="scientific">Metamycoplasma auris 15026</name>
    <dbReference type="NCBI Taxonomy" id="1188233"/>
    <lineage>
        <taxon>Bacteria</taxon>
        <taxon>Bacillati</taxon>
        <taxon>Mycoplasmatota</taxon>
        <taxon>Mycoplasmoidales</taxon>
        <taxon>Metamycoplasmataceae</taxon>
        <taxon>Metamycoplasma</taxon>
    </lineage>
</organism>
<feature type="compositionally biased region" description="Basic and acidic residues" evidence="8">
    <location>
        <begin position="183"/>
        <end position="192"/>
    </location>
</feature>
<feature type="compositionally biased region" description="Basic and acidic residues" evidence="8">
    <location>
        <begin position="79"/>
        <end position="123"/>
    </location>
</feature>
<dbReference type="Proteomes" id="UP000013131">
    <property type="component" value="Unassembled WGS sequence"/>
</dbReference>
<keyword evidence="5" id="KW-0472">Membrane</keyword>
<dbReference type="OrthoDB" id="400671at2"/>
<dbReference type="EMBL" id="AORI01000004">
    <property type="protein sequence ID" value="ENY69184.1"/>
    <property type="molecule type" value="Genomic_DNA"/>
</dbReference>
<evidence type="ECO:0000313" key="10">
    <source>
        <dbReference type="EMBL" id="ENY69184.1"/>
    </source>
</evidence>
<keyword evidence="3 9" id="KW-0732">Signal</keyword>
<evidence type="ECO:0000256" key="8">
    <source>
        <dbReference type="SAM" id="MobiDB-lite"/>
    </source>
</evidence>
<feature type="signal peptide" evidence="9">
    <location>
        <begin position="1"/>
        <end position="23"/>
    </location>
</feature>
<dbReference type="PATRIC" id="fig|1188233.3.peg.128"/>
<evidence type="ECO:0000256" key="6">
    <source>
        <dbReference type="ARBA" id="ARBA00023139"/>
    </source>
</evidence>
<evidence type="ECO:0000256" key="9">
    <source>
        <dbReference type="SAM" id="SignalP"/>
    </source>
</evidence>
<evidence type="ECO:0000256" key="5">
    <source>
        <dbReference type="ARBA" id="ARBA00023136"/>
    </source>
</evidence>
<dbReference type="GO" id="GO:0005886">
    <property type="term" value="C:plasma membrane"/>
    <property type="evidence" value="ECO:0007669"/>
    <property type="project" value="UniProtKB-SubCell"/>
</dbReference>
<evidence type="ECO:0000256" key="4">
    <source>
        <dbReference type="ARBA" id="ARBA00022737"/>
    </source>
</evidence>
<protein>
    <submittedName>
        <fullName evidence="10">Uncharacterized protein</fullName>
    </submittedName>
</protein>
<keyword evidence="2" id="KW-1003">Cell membrane</keyword>
<keyword evidence="7" id="KW-0449">Lipoprotein</keyword>
<feature type="compositionally biased region" description="Pro residues" evidence="8">
    <location>
        <begin position="163"/>
        <end position="176"/>
    </location>
</feature>
<comment type="subcellular location">
    <subcellularLocation>
        <location evidence="1">Cell membrane</location>
        <topology evidence="1">Lipid-anchor</topology>
    </subcellularLocation>
</comment>
<keyword evidence="4" id="KW-0677">Repeat</keyword>
<keyword evidence="6" id="KW-0564">Palmitate</keyword>
<keyword evidence="11" id="KW-1185">Reference proteome</keyword>
<proteinExistence type="predicted"/>
<comment type="caution">
    <text evidence="10">The sequence shown here is derived from an EMBL/GenBank/DDBJ whole genome shotgun (WGS) entry which is preliminary data.</text>
</comment>
<gene>
    <name evidence="10" type="ORF">MAU_1260</name>
</gene>
<feature type="compositionally biased region" description="Basic and acidic residues" evidence="8">
    <location>
        <begin position="145"/>
        <end position="157"/>
    </location>
</feature>
<evidence type="ECO:0000256" key="2">
    <source>
        <dbReference type="ARBA" id="ARBA00022475"/>
    </source>
</evidence>
<dbReference type="InterPro" id="IPR049890">
    <property type="entry name" value="VlpA-F-like_signal"/>
</dbReference>
<dbReference type="PROSITE" id="PS51257">
    <property type="entry name" value="PROKAR_LIPOPROTEIN"/>
    <property type="match status" value="1"/>
</dbReference>
<dbReference type="eggNOG" id="ENOG5031Z7W">
    <property type="taxonomic scope" value="Bacteria"/>
</dbReference>
<evidence type="ECO:0000256" key="7">
    <source>
        <dbReference type="ARBA" id="ARBA00023288"/>
    </source>
</evidence>
<evidence type="ECO:0000256" key="3">
    <source>
        <dbReference type="ARBA" id="ARBA00022729"/>
    </source>
</evidence>
<feature type="chain" id="PRO_5004153236" evidence="9">
    <location>
        <begin position="24"/>
        <end position="349"/>
    </location>
</feature>
<sequence>MRKGLKFLLLLAPITTLATPILAASCDKKESNQEKNIKDDSKEKKEFKERIEQEEANLKSNLSLSEKVKKELEALIKDAKDKLEKSMSPKEFNKTKEEFNKKIEEIKKEETKNKPEVPKKPTDSESNNQGGGTNKPEGNSMTPGDGKEPKEEKKPETEESNPPATPPTIQPTPPSEAMPSDQPGKEEHEEINEKDLTELDKIAKELNDILINASAIEDLEELKKLKDNSSAYSLWYSSVERNILLVKGDKSPFAKDFDKDNKLVLFALQKADQIKDNIQLVNDKNPIIEVNDDDKKQKQLSNKLDFDITKKEKNKFDITLKYKVGKKLGKEIDPEVSKLSNQSTITITL</sequence>
<evidence type="ECO:0000256" key="1">
    <source>
        <dbReference type="ARBA" id="ARBA00004193"/>
    </source>
</evidence>
<dbReference type="NCBIfam" id="NF033817">
    <property type="entry name" value="Mplas_variab_LP"/>
    <property type="match status" value="1"/>
</dbReference>
<feature type="region of interest" description="Disordered" evidence="8">
    <location>
        <begin position="79"/>
        <end position="192"/>
    </location>
</feature>